<protein>
    <recommendedName>
        <fullName evidence="2">histidine kinase</fullName>
        <ecNumber evidence="2">2.7.13.3</ecNumber>
    </recommendedName>
</protein>
<reference evidence="8 9" key="1">
    <citation type="journal article" date="2019" name="Int. J. Syst. Evol. Microbiol.">
        <title>The Global Catalogue of Microorganisms (GCM) 10K type strain sequencing project: providing services to taxonomists for standard genome sequencing and annotation.</title>
        <authorList>
            <consortium name="The Broad Institute Genomics Platform"/>
            <consortium name="The Broad Institute Genome Sequencing Center for Infectious Disease"/>
            <person name="Wu L."/>
            <person name="Ma J."/>
        </authorList>
    </citation>
    <scope>NUCLEOTIDE SEQUENCE [LARGE SCALE GENOMIC DNA]</scope>
    <source>
        <strain evidence="8 9">JCM 14718</strain>
    </source>
</reference>
<evidence type="ECO:0000256" key="1">
    <source>
        <dbReference type="ARBA" id="ARBA00000085"/>
    </source>
</evidence>
<dbReference type="SUPFAM" id="SSF55874">
    <property type="entry name" value="ATPase domain of HSP90 chaperone/DNA topoisomerase II/histidine kinase"/>
    <property type="match status" value="1"/>
</dbReference>
<organism evidence="8 9">
    <name type="scientific">Fodinicola feengrottensis</name>
    <dbReference type="NCBI Taxonomy" id="435914"/>
    <lineage>
        <taxon>Bacteria</taxon>
        <taxon>Bacillati</taxon>
        <taxon>Actinomycetota</taxon>
        <taxon>Actinomycetes</taxon>
        <taxon>Mycobacteriales</taxon>
        <taxon>Fodinicola</taxon>
    </lineage>
</organism>
<dbReference type="Proteomes" id="UP001500618">
    <property type="component" value="Unassembled WGS sequence"/>
</dbReference>
<dbReference type="PANTHER" id="PTHR24421:SF10">
    <property type="entry name" value="NITRATE_NITRITE SENSOR PROTEIN NARQ"/>
    <property type="match status" value="1"/>
</dbReference>
<dbReference type="InterPro" id="IPR050482">
    <property type="entry name" value="Sensor_HK_TwoCompSys"/>
</dbReference>
<evidence type="ECO:0000256" key="4">
    <source>
        <dbReference type="ARBA" id="ARBA00022777"/>
    </source>
</evidence>
<evidence type="ECO:0000256" key="3">
    <source>
        <dbReference type="ARBA" id="ARBA00022679"/>
    </source>
</evidence>
<feature type="domain" description="Histidine kinase/HSP90-like ATPase" evidence="7">
    <location>
        <begin position="288"/>
        <end position="370"/>
    </location>
</feature>
<gene>
    <name evidence="8" type="ORF">GCM10009765_59810</name>
</gene>
<accession>A0ABN2ICN3</accession>
<comment type="caution">
    <text evidence="8">The sequence shown here is derived from an EMBL/GenBank/DDBJ whole genome shotgun (WGS) entry which is preliminary data.</text>
</comment>
<dbReference type="EC" id="2.7.13.3" evidence="2"/>
<proteinExistence type="predicted"/>
<sequence>MQYGRLPGHADRMEAAGPPPRTSPVLVVVALFWLLPLAYPLIQLIRARPADVGWVPALAATAASAGAYVVAAIRTARAGQPRSAQLPLVLIAAVAILLPFAAGVRWLGGTLWLAAAAGFTLPASAALAGTCLATAIGAVTSILLRAPADTAASVAALTALAGVSVVVAIYQTQLARELATSTAEVDRLRVTSEVHETVKQQAFLAAAELRKAQTAAPSAVPAHLDRAAEAVANLQRQFGMLVAAQQPAAAPSTDFRAWVDGWAAQSGVEVELRIEDLDGKSMRTLFPIAVAALTNVAQHASAQMVAVMVRGGLATATLTVADDGAGFDPAVVPPGHGLRGMTERLLAAGGVLTIHSAPGQGTAITAEVPRG</sequence>
<keyword evidence="3" id="KW-0808">Transferase</keyword>
<keyword evidence="4" id="KW-0418">Kinase</keyword>
<feature type="transmembrane region" description="Helical" evidence="6">
    <location>
        <begin position="119"/>
        <end position="144"/>
    </location>
</feature>
<dbReference type="CDD" id="cd16917">
    <property type="entry name" value="HATPase_UhpB-NarQ-NarX-like"/>
    <property type="match status" value="1"/>
</dbReference>
<evidence type="ECO:0000256" key="5">
    <source>
        <dbReference type="ARBA" id="ARBA00023012"/>
    </source>
</evidence>
<dbReference type="Gene3D" id="3.30.565.10">
    <property type="entry name" value="Histidine kinase-like ATPase, C-terminal domain"/>
    <property type="match status" value="1"/>
</dbReference>
<keyword evidence="6" id="KW-0472">Membrane</keyword>
<feature type="transmembrane region" description="Helical" evidence="6">
    <location>
        <begin position="86"/>
        <end position="107"/>
    </location>
</feature>
<keyword evidence="6" id="KW-0812">Transmembrane</keyword>
<name>A0ABN2ICN3_9ACTN</name>
<evidence type="ECO:0000313" key="9">
    <source>
        <dbReference type="Proteomes" id="UP001500618"/>
    </source>
</evidence>
<feature type="transmembrane region" description="Helical" evidence="6">
    <location>
        <begin position="151"/>
        <end position="170"/>
    </location>
</feature>
<evidence type="ECO:0000259" key="7">
    <source>
        <dbReference type="Pfam" id="PF02518"/>
    </source>
</evidence>
<keyword evidence="5" id="KW-0902">Two-component regulatory system</keyword>
<evidence type="ECO:0000256" key="6">
    <source>
        <dbReference type="SAM" id="Phobius"/>
    </source>
</evidence>
<dbReference type="EMBL" id="BAAANY010000025">
    <property type="protein sequence ID" value="GAA1702390.1"/>
    <property type="molecule type" value="Genomic_DNA"/>
</dbReference>
<evidence type="ECO:0000313" key="8">
    <source>
        <dbReference type="EMBL" id="GAA1702390.1"/>
    </source>
</evidence>
<dbReference type="InterPro" id="IPR003594">
    <property type="entry name" value="HATPase_dom"/>
</dbReference>
<keyword evidence="9" id="KW-1185">Reference proteome</keyword>
<dbReference type="Pfam" id="PF02518">
    <property type="entry name" value="HATPase_c"/>
    <property type="match status" value="1"/>
</dbReference>
<evidence type="ECO:0000256" key="2">
    <source>
        <dbReference type="ARBA" id="ARBA00012438"/>
    </source>
</evidence>
<dbReference type="PANTHER" id="PTHR24421">
    <property type="entry name" value="NITRATE/NITRITE SENSOR PROTEIN NARX-RELATED"/>
    <property type="match status" value="1"/>
</dbReference>
<feature type="transmembrane region" description="Helical" evidence="6">
    <location>
        <begin position="21"/>
        <end position="42"/>
    </location>
</feature>
<comment type="catalytic activity">
    <reaction evidence="1">
        <text>ATP + protein L-histidine = ADP + protein N-phospho-L-histidine.</text>
        <dbReference type="EC" id="2.7.13.3"/>
    </reaction>
</comment>
<keyword evidence="6" id="KW-1133">Transmembrane helix</keyword>
<dbReference type="InterPro" id="IPR036890">
    <property type="entry name" value="HATPase_C_sf"/>
</dbReference>
<feature type="transmembrane region" description="Helical" evidence="6">
    <location>
        <begin position="54"/>
        <end position="74"/>
    </location>
</feature>